<dbReference type="EMBL" id="JBHTLK010000016">
    <property type="protein sequence ID" value="MFD1146626.1"/>
    <property type="molecule type" value="Genomic_DNA"/>
</dbReference>
<proteinExistence type="predicted"/>
<accession>A0ABW3QPE9</accession>
<evidence type="ECO:0000313" key="4">
    <source>
        <dbReference type="Proteomes" id="UP001597168"/>
    </source>
</evidence>
<feature type="compositionally biased region" description="Low complexity" evidence="1">
    <location>
        <begin position="28"/>
        <end position="42"/>
    </location>
</feature>
<protein>
    <submittedName>
        <fullName evidence="3">DUF3558 domain-containing protein</fullName>
    </submittedName>
</protein>
<name>A0ABW3QPE9_9PSEU</name>
<evidence type="ECO:0000256" key="2">
    <source>
        <dbReference type="SAM" id="SignalP"/>
    </source>
</evidence>
<dbReference type="Pfam" id="PF12079">
    <property type="entry name" value="DUF3558"/>
    <property type="match status" value="1"/>
</dbReference>
<feature type="signal peptide" evidence="2">
    <location>
        <begin position="1"/>
        <end position="24"/>
    </location>
</feature>
<dbReference type="InterPro" id="IPR024520">
    <property type="entry name" value="DUF3558"/>
</dbReference>
<feature type="region of interest" description="Disordered" evidence="1">
    <location>
        <begin position="22"/>
        <end position="51"/>
    </location>
</feature>
<keyword evidence="4" id="KW-1185">Reference proteome</keyword>
<gene>
    <name evidence="3" type="ORF">ACFQ3T_05785</name>
</gene>
<evidence type="ECO:0000313" key="3">
    <source>
        <dbReference type="EMBL" id="MFD1146626.1"/>
    </source>
</evidence>
<dbReference type="Proteomes" id="UP001597168">
    <property type="component" value="Unassembled WGS sequence"/>
</dbReference>
<dbReference type="RefSeq" id="WP_380720692.1">
    <property type="nucleotide sequence ID" value="NZ_JBHTLK010000016.1"/>
</dbReference>
<reference evidence="4" key="1">
    <citation type="journal article" date="2019" name="Int. J. Syst. Evol. Microbiol.">
        <title>The Global Catalogue of Microorganisms (GCM) 10K type strain sequencing project: providing services to taxonomists for standard genome sequencing and annotation.</title>
        <authorList>
            <consortium name="The Broad Institute Genomics Platform"/>
            <consortium name="The Broad Institute Genome Sequencing Center for Infectious Disease"/>
            <person name="Wu L."/>
            <person name="Ma J."/>
        </authorList>
    </citation>
    <scope>NUCLEOTIDE SEQUENCE [LARGE SCALE GENOMIC DNA]</scope>
    <source>
        <strain evidence="4">CCUG 60214</strain>
    </source>
</reference>
<comment type="caution">
    <text evidence="3">The sequence shown here is derived from an EMBL/GenBank/DDBJ whole genome shotgun (WGS) entry which is preliminary data.</text>
</comment>
<evidence type="ECO:0000256" key="1">
    <source>
        <dbReference type="SAM" id="MobiDB-lite"/>
    </source>
</evidence>
<keyword evidence="2" id="KW-0732">Signal</keyword>
<organism evidence="3 4">
    <name type="scientific">Saccharothrix hoggarensis</name>
    <dbReference type="NCBI Taxonomy" id="913853"/>
    <lineage>
        <taxon>Bacteria</taxon>
        <taxon>Bacillati</taxon>
        <taxon>Actinomycetota</taxon>
        <taxon>Actinomycetes</taxon>
        <taxon>Pseudonocardiales</taxon>
        <taxon>Pseudonocardiaceae</taxon>
        <taxon>Saccharothrix</taxon>
    </lineage>
</organism>
<feature type="chain" id="PRO_5045968615" evidence="2">
    <location>
        <begin position="25"/>
        <end position="177"/>
    </location>
</feature>
<dbReference type="PROSITE" id="PS51257">
    <property type="entry name" value="PROKAR_LIPOPROTEIN"/>
    <property type="match status" value="1"/>
</dbReference>
<sequence length="177" mass="17715">MNTRIVLIGVAVAMAAVTSCGGPAGGEAPPTSTTSQAATAPQVGPSRGGLLDRTDPCTLLTKAEAEQVTGAQSAEPVAEELGSAKVCTFSPQKARLGVGVRATSGLAEVQSNGNVVQDIVIGRHQAKQAVGATGSCGIFIGVTETSRVDVVLNSGSPDEDPCPAALKVAELVEPRLP</sequence>